<name>L8Y4B9_TUPCH</name>
<organism evidence="2 3">
    <name type="scientific">Tupaia chinensis</name>
    <name type="common">Chinese tree shrew</name>
    <name type="synonym">Tupaia belangeri chinensis</name>
    <dbReference type="NCBI Taxonomy" id="246437"/>
    <lineage>
        <taxon>Eukaryota</taxon>
        <taxon>Metazoa</taxon>
        <taxon>Chordata</taxon>
        <taxon>Craniata</taxon>
        <taxon>Vertebrata</taxon>
        <taxon>Euteleostomi</taxon>
        <taxon>Mammalia</taxon>
        <taxon>Eutheria</taxon>
        <taxon>Euarchontoglires</taxon>
        <taxon>Scandentia</taxon>
        <taxon>Tupaiidae</taxon>
        <taxon>Tupaia</taxon>
    </lineage>
</organism>
<dbReference type="InterPro" id="IPR036058">
    <property type="entry name" value="Kazal_dom_sf"/>
</dbReference>
<accession>L8Y4B9</accession>
<dbReference type="Pfam" id="PF00050">
    <property type="entry name" value="Kazal_1"/>
    <property type="match status" value="1"/>
</dbReference>
<dbReference type="PROSITE" id="PS51465">
    <property type="entry name" value="KAZAL_2"/>
    <property type="match status" value="1"/>
</dbReference>
<reference evidence="3" key="1">
    <citation type="submission" date="2012-07" db="EMBL/GenBank/DDBJ databases">
        <title>Genome of the Chinese tree shrew, a rising model animal genetically related to primates.</title>
        <authorList>
            <person name="Zhang G."/>
            <person name="Fan Y."/>
            <person name="Yao Y."/>
            <person name="Huang Z."/>
        </authorList>
    </citation>
    <scope>NUCLEOTIDE SEQUENCE [LARGE SCALE GENOMIC DNA]</scope>
</reference>
<feature type="domain" description="Kazal-like" evidence="1">
    <location>
        <begin position="1"/>
        <end position="48"/>
    </location>
</feature>
<protein>
    <submittedName>
        <fullName evidence="2">Serine protease inhibitor Kazal-type 2</fullName>
    </submittedName>
</protein>
<dbReference type="InParanoid" id="L8Y4B9"/>
<gene>
    <name evidence="2" type="ORF">TREES_T100016527</name>
</gene>
<sequence>MYPACPRILQAVCGSDMTTYANECVLCLEIRLVHVTPDGKAEETPCRTEVALPRGCRLQLARRRKHHDGDKAW</sequence>
<dbReference type="SUPFAM" id="SSF100895">
    <property type="entry name" value="Kazal-type serine protease inhibitors"/>
    <property type="match status" value="1"/>
</dbReference>
<dbReference type="PROSITE" id="PS00282">
    <property type="entry name" value="KAZAL_1"/>
    <property type="match status" value="1"/>
</dbReference>
<dbReference type="Gene3D" id="3.30.60.30">
    <property type="match status" value="1"/>
</dbReference>
<dbReference type="SMART" id="SM00280">
    <property type="entry name" value="KAZAL"/>
    <property type="match status" value="1"/>
</dbReference>
<dbReference type="AlphaFoldDB" id="L8Y4B9"/>
<keyword evidence="3" id="KW-1185">Reference proteome</keyword>
<evidence type="ECO:0000259" key="1">
    <source>
        <dbReference type="PROSITE" id="PS51465"/>
    </source>
</evidence>
<evidence type="ECO:0000313" key="2">
    <source>
        <dbReference type="EMBL" id="ELV11092.1"/>
    </source>
</evidence>
<proteinExistence type="predicted"/>
<dbReference type="EMBL" id="KB365788">
    <property type="protein sequence ID" value="ELV11092.1"/>
    <property type="molecule type" value="Genomic_DNA"/>
</dbReference>
<reference evidence="3" key="2">
    <citation type="journal article" date="2013" name="Nat. Commun.">
        <title>Genome of the Chinese tree shrew.</title>
        <authorList>
            <person name="Fan Y."/>
            <person name="Huang Z.Y."/>
            <person name="Cao C.C."/>
            <person name="Chen C.S."/>
            <person name="Chen Y.X."/>
            <person name="Fan D.D."/>
            <person name="He J."/>
            <person name="Hou H.L."/>
            <person name="Hu L."/>
            <person name="Hu X.T."/>
            <person name="Jiang X.T."/>
            <person name="Lai R."/>
            <person name="Lang Y.S."/>
            <person name="Liang B."/>
            <person name="Liao S.G."/>
            <person name="Mu D."/>
            <person name="Ma Y.Y."/>
            <person name="Niu Y.Y."/>
            <person name="Sun X.Q."/>
            <person name="Xia J.Q."/>
            <person name="Xiao J."/>
            <person name="Xiong Z.Q."/>
            <person name="Xu L."/>
            <person name="Yang L."/>
            <person name="Zhang Y."/>
            <person name="Zhao W."/>
            <person name="Zhao X.D."/>
            <person name="Zheng Y.T."/>
            <person name="Zhou J.M."/>
            <person name="Zhu Y.B."/>
            <person name="Zhang G.J."/>
            <person name="Wang J."/>
            <person name="Yao Y.G."/>
        </authorList>
    </citation>
    <scope>NUCLEOTIDE SEQUENCE [LARGE SCALE GENOMIC DNA]</scope>
</reference>
<evidence type="ECO:0000313" key="3">
    <source>
        <dbReference type="Proteomes" id="UP000011518"/>
    </source>
</evidence>
<dbReference type="eggNOG" id="KOG3649">
    <property type="taxonomic scope" value="Eukaryota"/>
</dbReference>
<dbReference type="InterPro" id="IPR002350">
    <property type="entry name" value="Kazal_dom"/>
</dbReference>
<dbReference type="Proteomes" id="UP000011518">
    <property type="component" value="Unassembled WGS sequence"/>
</dbReference>